<sequence>MDAYGKSISLKLKLLVFATDKGCFKSIDIKNGLVIGVDWAIFIGFTDLKIMFQKTCIEKTLKGL</sequence>
<keyword evidence="2" id="KW-1185">Reference proteome</keyword>
<evidence type="ECO:0000313" key="2">
    <source>
        <dbReference type="Proteomes" id="UP001596378"/>
    </source>
</evidence>
<evidence type="ECO:0000313" key="1">
    <source>
        <dbReference type="EMBL" id="MFC7151298.1"/>
    </source>
</evidence>
<proteinExistence type="predicted"/>
<dbReference type="EMBL" id="JBHTAI010000015">
    <property type="protein sequence ID" value="MFC7151298.1"/>
    <property type="molecule type" value="Genomic_DNA"/>
</dbReference>
<name>A0ABW2FDI4_9BACL</name>
<protein>
    <submittedName>
        <fullName evidence="1">Uncharacterized protein</fullName>
    </submittedName>
</protein>
<dbReference type="RefSeq" id="WP_378047809.1">
    <property type="nucleotide sequence ID" value="NZ_JBHMDN010000015.1"/>
</dbReference>
<comment type="caution">
    <text evidence="1">The sequence shown here is derived from an EMBL/GenBank/DDBJ whole genome shotgun (WGS) entry which is preliminary data.</text>
</comment>
<organism evidence="1 2">
    <name type="scientific">Cohnella cellulosilytica</name>
    <dbReference type="NCBI Taxonomy" id="986710"/>
    <lineage>
        <taxon>Bacteria</taxon>
        <taxon>Bacillati</taxon>
        <taxon>Bacillota</taxon>
        <taxon>Bacilli</taxon>
        <taxon>Bacillales</taxon>
        <taxon>Paenibacillaceae</taxon>
        <taxon>Cohnella</taxon>
    </lineage>
</organism>
<dbReference type="Proteomes" id="UP001596378">
    <property type="component" value="Unassembled WGS sequence"/>
</dbReference>
<gene>
    <name evidence="1" type="ORF">ACFQMJ_22405</name>
</gene>
<reference evidence="2" key="1">
    <citation type="journal article" date="2019" name="Int. J. Syst. Evol. Microbiol.">
        <title>The Global Catalogue of Microorganisms (GCM) 10K type strain sequencing project: providing services to taxonomists for standard genome sequencing and annotation.</title>
        <authorList>
            <consortium name="The Broad Institute Genomics Platform"/>
            <consortium name="The Broad Institute Genome Sequencing Center for Infectious Disease"/>
            <person name="Wu L."/>
            <person name="Ma J."/>
        </authorList>
    </citation>
    <scope>NUCLEOTIDE SEQUENCE [LARGE SCALE GENOMIC DNA]</scope>
    <source>
        <strain evidence="2">KCTC 12907</strain>
    </source>
</reference>
<accession>A0ABW2FDI4</accession>